<dbReference type="InterPro" id="IPR011049">
    <property type="entry name" value="Serralysin-like_metalloprot_C"/>
</dbReference>
<proteinExistence type="predicted"/>
<dbReference type="Proteomes" id="UP000838100">
    <property type="component" value="Unassembled WGS sequence"/>
</dbReference>
<dbReference type="NCBIfam" id="NF033510">
    <property type="entry name" value="Ca_tandemer"/>
    <property type="match status" value="3"/>
</dbReference>
<dbReference type="InterPro" id="IPR013783">
    <property type="entry name" value="Ig-like_fold"/>
</dbReference>
<name>A0ABM9AAQ3_9GAMM</name>
<comment type="caution">
    <text evidence="1">The sequence shown here is derived from an EMBL/GenBank/DDBJ whole genome shotgun (WGS) entry which is preliminary data.</text>
</comment>
<organism evidence="1 2">
    <name type="scientific">Sinobacterium norvegicum</name>
    <dbReference type="NCBI Taxonomy" id="1641715"/>
    <lineage>
        <taxon>Bacteria</taxon>
        <taxon>Pseudomonadati</taxon>
        <taxon>Pseudomonadota</taxon>
        <taxon>Gammaproteobacteria</taxon>
        <taxon>Cellvibrionales</taxon>
        <taxon>Spongiibacteraceae</taxon>
        <taxon>Sinobacterium</taxon>
    </lineage>
</organism>
<evidence type="ECO:0000313" key="2">
    <source>
        <dbReference type="Proteomes" id="UP000838100"/>
    </source>
</evidence>
<dbReference type="RefSeq" id="WP_237442970.1">
    <property type="nucleotide sequence ID" value="NZ_CAKLPX010000001.1"/>
</dbReference>
<sequence length="3515" mass="373100">MQDAEQIIYLRIDGQIWAYYPDGQLALVQNPALLGENIAIVDVLPGDIIQRTDGSSYLSVNGQQLEINLDAVADQQRYNVELRVDDNEQNIQNEGLEYIYQVKRSNSETIAESGFDTQPPIYEARQPHQVEASISSDWKHRDGATITVIIEDNDYPIGLEGYINQFEAPSVRLHGTVFNIDDERNIVVTVTDKLGRSLSFDTIVSAGAWDLGAVSLQGLAEGDVIATASVTDSFDAVVSGNDQSIKDVLARAIDISITSGSDLIIDDTESRDLQLIGNFENVQTGAVVYVLFTDRLGNTLEFLTKVEENGSWLLTSADIHTLVDGEVNAIVRTVDQAGNPAEISGSGLLIKNPYITINAIDNDDVINQYESPTQLFRGIVLNVESGQQITVTITDDNGGLVSQLVTVTGKTWSANIDVSTLIDGNLSAVADVLNIFGDSATANTNIELDQTALIDVAFADPDVINAMEALMAELLGGTTDIEDNQTVSVSVEDSLGKQVVGTAAVVGSAWQLDGLDLSTLTDGTLTVTVSAKDVAGNIATASNTVQYDSTAAITDIMVTIGSDQIINAAEDEVATFSGVTSGIEENQDISIVISDINGLSLPAVIVKIGADGRFNFDQDVSSLADGPLTFSASSEDLAGNLANYSEDIIKDTRAQLTIEFVQDDDYINQFEQNSVDLAGTTVDVNDGETVTVVISDGNSARDITVTALVEGNAWSITGVDVSSLDDTAVSGNRITATADVTDKAGNPATADTSIEKDTVVTADIITPVDGDDDGSGGFIINNGIDIVALKNGDVLSLSGASDAEIGQPVVISVINTIGETQTFTGKVVDGSGNWLVEAIQVTDLQERFTWRLSATVTDIAGNMATDIVPIIKIPESASIGEYGIAAGAIPTDTIRINSSGSDADASDDFRFSNTQTELETIVSSGDATRLVYVSDLRIELRTVLNDELVLAADINSVDATVTISLHRNVDQPTRGGKETVLDSIILIETTQTDDDGTTETILAPIDVELTNAPPTPLVDYFADALEDARISGNLLEDNESVTGPVRLFQINIDTTGDGLLDTVMTIDRGSSITVDTVKGQFTFYSNADWVLDATRNLDHNLPQQVKLELSAYDAFGNPGIGEALFNIRDGAQGDIDDSKYTVTEADLGGSSSDIATFVAHAGSDDVVFQTVRFSREAVFIIDGLNLSSNGVGLTVFQSADGDQITAYVGPASNRDIAFRLLAAAAPADADGNSNVDVTVSLFVPLDHNTLNNIIEFTLPIIGDDADGTDLLTGLATVNFVDGNDPDINVTTPLSIDETTVDQAPIIVSGQINVDVGSDAIASVGFLSLASFPELTSNGYPVFYRTNDDGSRLEAYVAQPTEKIVFAIDIIGTPESDTASSVDYNFTLFDSLDQINQLSDTINFNIPVFVLDADGDATQGEIALAVIDGELPVITLDPEFAPAGIILSETPQNPVTADVPDSGKTSLAFTAGADRLISQQFDVTYGSPIPDANGNPVTQNGVVLELRKVDEVTIIAVNPDTGLRVLTFTVRTLDIDFNDVPAGQTQNLEVTLTVNGSIDHLAPDGSKLDKIDFDLPLKATDSDGDVVKIDFPFSVIDGKDPSIISANPLVVDEAGVNDDDDDGETGQTTISLGVSSDAIAGFSIDISAFNALGLRSQGDLVSLTTTPPSYTAVANGRDIFTIAINASGVVKMTLLDSLDHIAPDDLSLSFPLSLTAIDVDSDQSPPEAITITVTDGVPTAEVDLVAVYEGETVTGNVLANDHLAADGGTITNLAFNGSNIPVIPGPDRFVFNIVVPEPGTGVLQNAGTFTLYPNGDYELVTFDFESLVIEDISLLKYTVEDFDGDSAESEIIIAIQDSGFVITPPSELENNEDTEFLLDFTFFAADVEPTEVVRELAILADSTDGGRLFFEPADGSGRIELMQDNGRYRLIDDQIDYDTATGVAKPNGRLIYLPAEDVSNANDTISSIKPDADFKLTALISTLSLGGLRREFTGEIDLSVISVADTPEWQDNIIAVIAPGGDIERYIVTIDEGDTAANLNLVAISVDNDLSEVISYTIVSIDSGITLSSQGVAITAGMVINQQQLTALKVTADSESLAGSFTVNITANSTELDNADVATKDVVLQIDFTPVADKPTIAVKDIFSLEDEFIDLSTIIDGELTDTDGSETLSFELIIPDGWQIYVNGSAVAGTTVIVDGIALLSGNVTLLPYQDISSYQNDFNLSVTPISTESSQGGISPVPVTQRGDTKTVAVTIKGVVDTPSTEVGDGWLLDGSGDIYTLTNTADNLAIEDSAIALDFIVSTTDIDNSEFSNLLLSDLPDGSYFVDASNNRVDIPVIGFDSSNQPIYQLTTNQLSSLSLQPPRDFSGILTFSLQQVITEPDGDSESFTIDVNIEFTPLVEEPRFIPELGISVPGLIPPGNQHFEEDKTSTLKLKPTLLDIDGSEQVTDVILSGLPENGIIVIDGKAVVVDSSGSITLSDHSSDVTATLDNNSVSFLPPEDFAGRYEWNIQYQVTDTAPGTGRTDVNTIDTLLFLDVHPIVETDTELVGSGDVIQSIDGKVDLTGTVQFNDADIDGSEWLDSITVIMPNNEDFFVTHPNGAIHMGNGQWLINAGNLTSSSVQDMMVEIVDGLVISASVPGEYIIGIDVRVIDQAPSWHIGSNLNFNTLTDGRVLSTDIDVIFTEAIDDGVACDPSDLVPAGEIIDGEEDVRSTDIGSHLNTDIAVDCDGLDNDEISFRILASSVPRPAWIGGPGVQAEYDATGDVLIAWYFKESAVPTLELRNVEQDFAGTIDIPVLVIATDASGDTKFDNSQILKIEIAPIVDASIISIAGNIVVQEDSDSELGLYLDTEDSNQANEGIETVDPSIPVTLTLLDESRGVLTLAPEYDQSQLVDNGNGVYTLLDPTLLANIRFRAPKHMDGEFRLLVEGGIVDVADGYSGDQIDRGTFSSEVIITVEPVTDNVIILQTLPLVGNEDEFISLSALLIRDNDNNETHEINPEFLPPGSSEIVTVTLESVPADATIYYDNGDGTYSAANNNGLQADGTYNWSIDFDRIDQVVFKAPKDFSGDIDINIKIISHEKGTEDYKITEKAVTIGVLPIADGSNAFASFQDVTVDEGQFAEIDINASVIDNDTDGDESVLVYVEINADSDPSATYFIERVEASDGTTASFIDLGIGADPRYVATIETTSDSLDSLKIITNTNAQGVLHITLGIGSSDSNRVLGQSVANQGGFITQDLLITIDPELDPAVISTQYDRLVAVEGDEIPLSLTLSTINPADMETTVIEISGLPAGYSITGGSFDNGVWTVNEADISAAAIVGADDLFGNFVLQVKPVSELNGDSIDGNVLTVGVSVAEVPDAGLTVMQGSAGNDRFYGNDDAQNIIGSTGSDLISTGGGNDTIIFNKGDGSSFTTTIDTVTDFDTVSSVSDVSFDTINLTDMLSDFDTTTIEKIDALIDIADNGNGGTTIKINNESAIEIQTIELENVTTMELNGGTAPGSEAELLQKMIDDQTLVVNI</sequence>
<keyword evidence="2" id="KW-1185">Reference proteome</keyword>
<dbReference type="EMBL" id="CAKLPX010000001">
    <property type="protein sequence ID" value="CAH0990287.1"/>
    <property type="molecule type" value="Genomic_DNA"/>
</dbReference>
<reference evidence="1" key="1">
    <citation type="submission" date="2021-12" db="EMBL/GenBank/DDBJ databases">
        <authorList>
            <person name="Rodrigo-Torres L."/>
            <person name="Arahal R. D."/>
            <person name="Lucena T."/>
        </authorList>
    </citation>
    <scope>NUCLEOTIDE SEQUENCE</scope>
    <source>
        <strain evidence="1">CECT 8267</strain>
    </source>
</reference>
<protein>
    <submittedName>
        <fullName evidence="1">Uncharacterized protein</fullName>
    </submittedName>
</protein>
<dbReference type="SUPFAM" id="SSF51120">
    <property type="entry name" value="beta-Roll"/>
    <property type="match status" value="1"/>
</dbReference>
<dbReference type="Gene3D" id="2.60.40.10">
    <property type="entry name" value="Immunoglobulins"/>
    <property type="match status" value="6"/>
</dbReference>
<accession>A0ABM9AAQ3</accession>
<evidence type="ECO:0000313" key="1">
    <source>
        <dbReference type="EMBL" id="CAH0990287.1"/>
    </source>
</evidence>
<gene>
    <name evidence="1" type="ORF">SIN8267_00379</name>
</gene>